<feature type="domain" description="3'-5' exonuclease" evidence="4">
    <location>
        <begin position="851"/>
        <end position="1062"/>
    </location>
</feature>
<dbReference type="GO" id="GO:0006139">
    <property type="term" value="P:nucleobase-containing compound metabolic process"/>
    <property type="evidence" value="ECO:0007669"/>
    <property type="project" value="InterPro"/>
</dbReference>
<feature type="region of interest" description="Disordered" evidence="3">
    <location>
        <begin position="726"/>
        <end position="816"/>
    </location>
</feature>
<dbReference type="CDD" id="cd06141">
    <property type="entry name" value="WRN_exo"/>
    <property type="match status" value="1"/>
</dbReference>
<feature type="region of interest" description="Disordered" evidence="3">
    <location>
        <begin position="629"/>
        <end position="662"/>
    </location>
</feature>
<dbReference type="GO" id="GO:0005737">
    <property type="term" value="C:cytoplasm"/>
    <property type="evidence" value="ECO:0007669"/>
    <property type="project" value="TreeGrafter"/>
</dbReference>
<feature type="compositionally biased region" description="Acidic residues" evidence="3">
    <location>
        <begin position="1115"/>
        <end position="1140"/>
    </location>
</feature>
<feature type="compositionally biased region" description="Acidic residues" evidence="3">
    <location>
        <begin position="780"/>
        <end position="805"/>
    </location>
</feature>
<dbReference type="PANTHER" id="PTHR13620:SF104">
    <property type="entry name" value="EXONUCLEASE 3'-5' DOMAIN-CONTAINING PROTEIN 2"/>
    <property type="match status" value="1"/>
</dbReference>
<evidence type="ECO:0000259" key="4">
    <source>
        <dbReference type="SMART" id="SM00474"/>
    </source>
</evidence>
<dbReference type="SMART" id="SM00474">
    <property type="entry name" value="35EXOc"/>
    <property type="match status" value="1"/>
</dbReference>
<keyword evidence="6" id="KW-1185">Reference proteome</keyword>
<feature type="region of interest" description="Disordered" evidence="3">
    <location>
        <begin position="508"/>
        <end position="527"/>
    </location>
</feature>
<dbReference type="OrthoDB" id="1920326at2759"/>
<feature type="compositionally biased region" description="Basic and acidic residues" evidence="3">
    <location>
        <begin position="765"/>
        <end position="777"/>
    </location>
</feature>
<dbReference type="Pfam" id="PF01612">
    <property type="entry name" value="DNA_pol_A_exo1"/>
    <property type="match status" value="1"/>
</dbReference>
<dbReference type="EMBL" id="MU005580">
    <property type="protein sequence ID" value="KAF2684837.1"/>
    <property type="molecule type" value="Genomic_DNA"/>
</dbReference>
<dbReference type="Gene3D" id="3.30.420.10">
    <property type="entry name" value="Ribonuclease H-like superfamily/Ribonuclease H"/>
    <property type="match status" value="1"/>
</dbReference>
<gene>
    <name evidence="5" type="ORF">K458DRAFT_337988</name>
</gene>
<evidence type="ECO:0000256" key="1">
    <source>
        <dbReference type="ARBA" id="ARBA00022722"/>
    </source>
</evidence>
<dbReference type="PANTHER" id="PTHR13620">
    <property type="entry name" value="3-5 EXONUCLEASE"/>
    <property type="match status" value="1"/>
</dbReference>
<dbReference type="Proteomes" id="UP000799291">
    <property type="component" value="Unassembled WGS sequence"/>
</dbReference>
<dbReference type="GO" id="GO:0008408">
    <property type="term" value="F:3'-5' exonuclease activity"/>
    <property type="evidence" value="ECO:0007669"/>
    <property type="project" value="InterPro"/>
</dbReference>
<organism evidence="5 6">
    <name type="scientific">Lentithecium fluviatile CBS 122367</name>
    <dbReference type="NCBI Taxonomy" id="1168545"/>
    <lineage>
        <taxon>Eukaryota</taxon>
        <taxon>Fungi</taxon>
        <taxon>Dikarya</taxon>
        <taxon>Ascomycota</taxon>
        <taxon>Pezizomycotina</taxon>
        <taxon>Dothideomycetes</taxon>
        <taxon>Pleosporomycetidae</taxon>
        <taxon>Pleosporales</taxon>
        <taxon>Massarineae</taxon>
        <taxon>Lentitheciaceae</taxon>
        <taxon>Lentithecium</taxon>
    </lineage>
</organism>
<accession>A0A6G1J2T4</accession>
<dbReference type="GO" id="GO:0003676">
    <property type="term" value="F:nucleic acid binding"/>
    <property type="evidence" value="ECO:0007669"/>
    <property type="project" value="InterPro"/>
</dbReference>
<feature type="compositionally biased region" description="Low complexity" evidence="3">
    <location>
        <begin position="1141"/>
        <end position="1151"/>
    </location>
</feature>
<dbReference type="InterPro" id="IPR051132">
    <property type="entry name" value="3-5_Exonuclease_domain"/>
</dbReference>
<sequence length="1452" mass="162322">MLRRHAVFWAARDVAAILSAVTELQHTLLQRYSPSALPPHPSLALLAARAMHRDALATQTPYLARIKHSAMNAMKPTSTERQRLMQKLWIIKASKKIPAGNERRKIAQAGNASLARWKERSAALPPGTTLDPAGSDTNDEISVVLRTFGVDAAVALARYLETRTQINSMCMLLAELPRRNAYSIWTIEDSIARLRDLENGLAIADNRIRADIDKREALVAVLRENEQKHRRTSREFMHNAHMYRKLSKHSVDKMQLSATAYAVQTKIFLLNLKAINLLDGARDLRKTFQSFRAESNPLFLAEHAQDLYLLRTGIKLHGEYMMKLKDSLITVGFTLRQVLLLETDTDASTHAHVDSIMLPMEDALRPFGDISSWDQKRSPLFPTAAEYAYRISCHLAAIDKRTVELLRDSWVGIQKDLRDLRLDLLMRTKFRLQETDASSHLANHVRKIVVGRLLKAHEASRHDPKLRILRRWGYKYNATAPRSNTRKRARIRYRKVYTAPRANLEKFRFRKRPPPGPSRTQVRSERKHVLDKLRRTLVSTLLSFDERLRSCSKPSIRNAVPNESAENNHRSQCRFASRPQINSIDSSAPTTGFWIPPKSSMLGKTSTILGFGGTRNPRRPPTLTTIVGASIQSPHKGPASKRPNSDGTLPPTSPAAQLPVRRVVVRRETFPPTSPAAQPPVRRVILRRETFKPSSQLRASLSMSFFTESNTPEAVTVITGAGVNEKANGAGYDKNHDQEADPPDSNPPYRHNSPPPSNGTNENVDPGRHRDSEHQSDSETGSDSESESDSQSESEFEPGMEDAEEEHSHVPLSYQIPPDTLRASIQARPNTRASYWSQLLYRGPNDEEISVHYCRNIDVAERVAKYFLEEKVVGFDMEWKPYAWPASIKQNASLIQLACEDRIALFHIALFTGNTAAKLVPPTLKTILESPDICKVGVNIKGDCTRLEKHLGIQARGVLELSRIHNLVERPEAGHRLCRLSVQVQQHLLLPLYKGEMLVDETRPDAEEAATEENVDGDNAKVEGSVRVSDWSQVLDRDQIHYAATDAYAGFRLYDVLESKRKKLKPVPPLPRLCDDDPVPRPRLEGSSRRVKVSKKSGVDTAKAANEAMGAIGDVDSEDAQEYETAPEEPESDAAEEVDSESSSSQSQSSSEDADADYVPRFRLYSMDQDGQGVTPIPRARTRRLGRINLSRLTDADSGYPSLPLSSQEENDSDESDPSKPEPATRPRRAGTKKSVKEQTPAQDEDTDFDDLELEDALMDMDIDELSGTDRSAKSKAAIDVESTINQELVAVVDKGAVQHDALDLDTPDPEQISNAMPALTFAPLLPVPNDTTHTSEYNAATSWAQSYLKSTVPSLSSAPSRPGGIRATTSHLRAYYLWHYMRIPLEDIGEHLRDPPLAQSTVSNYILQAISLEKLTCEDERLSAVLEALPKGLREGRWASLKKRITGGNVR</sequence>
<feature type="compositionally biased region" description="Basic and acidic residues" evidence="3">
    <location>
        <begin position="1073"/>
        <end position="1088"/>
    </location>
</feature>
<keyword evidence="2" id="KW-0378">Hydrolase</keyword>
<name>A0A6G1J2T4_9PLEO</name>
<feature type="region of interest" description="Disordered" evidence="3">
    <location>
        <begin position="1065"/>
        <end position="1250"/>
    </location>
</feature>
<evidence type="ECO:0000256" key="3">
    <source>
        <dbReference type="SAM" id="MobiDB-lite"/>
    </source>
</evidence>
<dbReference type="SUPFAM" id="SSF53098">
    <property type="entry name" value="Ribonuclease H-like"/>
    <property type="match status" value="1"/>
</dbReference>
<evidence type="ECO:0000313" key="6">
    <source>
        <dbReference type="Proteomes" id="UP000799291"/>
    </source>
</evidence>
<dbReference type="InterPro" id="IPR002562">
    <property type="entry name" value="3'-5'_exonuclease_dom"/>
</dbReference>
<evidence type="ECO:0000256" key="2">
    <source>
        <dbReference type="ARBA" id="ARBA00022801"/>
    </source>
</evidence>
<dbReference type="InterPro" id="IPR036397">
    <property type="entry name" value="RNaseH_sf"/>
</dbReference>
<evidence type="ECO:0000313" key="5">
    <source>
        <dbReference type="EMBL" id="KAF2684837.1"/>
    </source>
</evidence>
<keyword evidence="1" id="KW-0540">Nuclease</keyword>
<dbReference type="GO" id="GO:0005634">
    <property type="term" value="C:nucleus"/>
    <property type="evidence" value="ECO:0007669"/>
    <property type="project" value="TreeGrafter"/>
</dbReference>
<proteinExistence type="predicted"/>
<reference evidence="5" key="1">
    <citation type="journal article" date="2020" name="Stud. Mycol.">
        <title>101 Dothideomycetes genomes: a test case for predicting lifestyles and emergence of pathogens.</title>
        <authorList>
            <person name="Haridas S."/>
            <person name="Albert R."/>
            <person name="Binder M."/>
            <person name="Bloem J."/>
            <person name="Labutti K."/>
            <person name="Salamov A."/>
            <person name="Andreopoulos B."/>
            <person name="Baker S."/>
            <person name="Barry K."/>
            <person name="Bills G."/>
            <person name="Bluhm B."/>
            <person name="Cannon C."/>
            <person name="Castanera R."/>
            <person name="Culley D."/>
            <person name="Daum C."/>
            <person name="Ezra D."/>
            <person name="Gonzalez J."/>
            <person name="Henrissat B."/>
            <person name="Kuo A."/>
            <person name="Liang C."/>
            <person name="Lipzen A."/>
            <person name="Lutzoni F."/>
            <person name="Magnuson J."/>
            <person name="Mondo S."/>
            <person name="Nolan M."/>
            <person name="Ohm R."/>
            <person name="Pangilinan J."/>
            <person name="Park H.-J."/>
            <person name="Ramirez L."/>
            <person name="Alfaro M."/>
            <person name="Sun H."/>
            <person name="Tritt A."/>
            <person name="Yoshinaga Y."/>
            <person name="Zwiers L.-H."/>
            <person name="Turgeon B."/>
            <person name="Goodwin S."/>
            <person name="Spatafora J."/>
            <person name="Crous P."/>
            <person name="Grigoriev I."/>
        </authorList>
    </citation>
    <scope>NUCLEOTIDE SEQUENCE</scope>
    <source>
        <strain evidence="5">CBS 122367</strain>
    </source>
</reference>
<dbReference type="InterPro" id="IPR012337">
    <property type="entry name" value="RNaseH-like_sf"/>
</dbReference>
<protein>
    <recommendedName>
        <fullName evidence="4">3'-5' exonuclease domain-containing protein</fullName>
    </recommendedName>
</protein>